<evidence type="ECO:0000256" key="2">
    <source>
        <dbReference type="SAM" id="Phobius"/>
    </source>
</evidence>
<name>A0A7K1Y8W1_9SPHI</name>
<dbReference type="PANTHER" id="PTHR34220:SF7">
    <property type="entry name" value="SENSOR HISTIDINE KINASE YPDA"/>
    <property type="match status" value="1"/>
</dbReference>
<dbReference type="Pfam" id="PF06580">
    <property type="entry name" value="His_kinase"/>
    <property type="match status" value="1"/>
</dbReference>
<accession>A0A7K1Y8W1</accession>
<dbReference type="RefSeq" id="WP_160844191.1">
    <property type="nucleotide sequence ID" value="NZ_WVHT01000003.1"/>
</dbReference>
<feature type="region of interest" description="Disordered" evidence="1">
    <location>
        <begin position="107"/>
        <end position="139"/>
    </location>
</feature>
<dbReference type="Proteomes" id="UP000466586">
    <property type="component" value="Unassembled WGS sequence"/>
</dbReference>
<dbReference type="InterPro" id="IPR010559">
    <property type="entry name" value="Sig_transdc_His_kin_internal"/>
</dbReference>
<gene>
    <name evidence="4" type="ORF">GS399_08535</name>
</gene>
<reference evidence="4 5" key="1">
    <citation type="submission" date="2019-11" db="EMBL/GenBank/DDBJ databases">
        <title>Pedobacter sp. HMF7647 Genome sequencing and assembly.</title>
        <authorList>
            <person name="Kang H."/>
            <person name="Kim H."/>
            <person name="Joh K."/>
        </authorList>
    </citation>
    <scope>NUCLEOTIDE SEQUENCE [LARGE SCALE GENOMIC DNA]</scope>
    <source>
        <strain evidence="4 5">HMF7647</strain>
    </source>
</reference>
<proteinExistence type="predicted"/>
<feature type="transmembrane region" description="Helical" evidence="2">
    <location>
        <begin position="6"/>
        <end position="27"/>
    </location>
</feature>
<dbReference type="EMBL" id="WVHT01000003">
    <property type="protein sequence ID" value="MXV51017.1"/>
    <property type="molecule type" value="Genomic_DNA"/>
</dbReference>
<keyword evidence="2" id="KW-0472">Membrane</keyword>
<evidence type="ECO:0000259" key="3">
    <source>
        <dbReference type="Pfam" id="PF06580"/>
    </source>
</evidence>
<keyword evidence="2" id="KW-0812">Transmembrane</keyword>
<dbReference type="SUPFAM" id="SSF55874">
    <property type="entry name" value="ATPase domain of HSP90 chaperone/DNA topoisomerase II/histidine kinase"/>
    <property type="match status" value="1"/>
</dbReference>
<dbReference type="GO" id="GO:0016020">
    <property type="term" value="C:membrane"/>
    <property type="evidence" value="ECO:0007669"/>
    <property type="project" value="InterPro"/>
</dbReference>
<comment type="caution">
    <text evidence="4">The sequence shown here is derived from an EMBL/GenBank/DDBJ whole genome shotgun (WGS) entry which is preliminary data.</text>
</comment>
<dbReference type="InterPro" id="IPR036890">
    <property type="entry name" value="HATPase_C_sf"/>
</dbReference>
<keyword evidence="5" id="KW-1185">Reference proteome</keyword>
<evidence type="ECO:0000313" key="4">
    <source>
        <dbReference type="EMBL" id="MXV51017.1"/>
    </source>
</evidence>
<feature type="domain" description="Signal transduction histidine kinase internal region" evidence="3">
    <location>
        <begin position="190"/>
        <end position="268"/>
    </location>
</feature>
<evidence type="ECO:0000256" key="1">
    <source>
        <dbReference type="SAM" id="MobiDB-lite"/>
    </source>
</evidence>
<feature type="transmembrane region" description="Helical" evidence="2">
    <location>
        <begin position="43"/>
        <end position="66"/>
    </location>
</feature>
<dbReference type="InterPro" id="IPR050640">
    <property type="entry name" value="Bact_2-comp_sensor_kinase"/>
</dbReference>
<feature type="compositionally biased region" description="Basic and acidic residues" evidence="1">
    <location>
        <begin position="107"/>
        <end position="125"/>
    </location>
</feature>
<feature type="compositionally biased region" description="Pro residues" evidence="1">
    <location>
        <begin position="126"/>
        <end position="139"/>
    </location>
</feature>
<feature type="transmembrane region" description="Helical" evidence="2">
    <location>
        <begin position="72"/>
        <end position="92"/>
    </location>
</feature>
<dbReference type="GO" id="GO:0000155">
    <property type="term" value="F:phosphorelay sensor kinase activity"/>
    <property type="evidence" value="ECO:0007669"/>
    <property type="project" value="InterPro"/>
</dbReference>
<keyword evidence="2" id="KW-1133">Transmembrane helix</keyword>
<protein>
    <recommendedName>
        <fullName evidence="3">Signal transduction histidine kinase internal region domain-containing protein</fullName>
    </recommendedName>
</protein>
<evidence type="ECO:0000313" key="5">
    <source>
        <dbReference type="Proteomes" id="UP000466586"/>
    </source>
</evidence>
<dbReference type="PANTHER" id="PTHR34220">
    <property type="entry name" value="SENSOR HISTIDINE KINASE YPDA"/>
    <property type="match status" value="1"/>
</dbReference>
<organism evidence="4 5">
    <name type="scientific">Hufsiella arboris</name>
    <dbReference type="NCBI Taxonomy" id="2695275"/>
    <lineage>
        <taxon>Bacteria</taxon>
        <taxon>Pseudomonadati</taxon>
        <taxon>Bacteroidota</taxon>
        <taxon>Sphingobacteriia</taxon>
        <taxon>Sphingobacteriales</taxon>
        <taxon>Sphingobacteriaceae</taxon>
        <taxon>Hufsiella</taxon>
    </lineage>
</organism>
<feature type="transmembrane region" description="Helical" evidence="2">
    <location>
        <begin position="151"/>
        <end position="169"/>
    </location>
</feature>
<sequence length="377" mass="42383">MNQKTANVIAQAAGWLLFSSLPLLFILNQRGERDIFFMLKEPAYYLFCLSFLSLFFLVNGVLIPHLYLRRRFGAYFGMLALLFLLVFVLRPFDGLMTANQRKFFAKEKPDRFPPDPPDDIVKKEFPGPPPGNRPGHPFPPEGRAAFMKVDIVSVFLFITIVALAMAVQINRQLGLTQKKAIKAEAGRAEAELSFLRAQINPHFLFNTLNNIYTLAVTASPQTAESIMKLSNIMRYVTDDISQEIVPLKLELDCISDFIGLQKLRLGEKASIDYTVTGESGSHRIAPLVLMTFIENAFKYGISKQFPSPVVILISVNGKEIHLFAQNRIFSNGSKITSTGVGITNTRQRLQHLYPGKHRLSVKNTGELFTVNLQIQLS</sequence>
<dbReference type="AlphaFoldDB" id="A0A7K1Y8W1"/>